<reference evidence="2 3" key="1">
    <citation type="submission" date="2015-08" db="EMBL/GenBank/DDBJ databases">
        <title>Genome sequencing of Penicillium nordicum.</title>
        <authorList>
            <person name="Nguyen H.D."/>
            <person name="Seifert K.A."/>
        </authorList>
    </citation>
    <scope>NUCLEOTIDE SEQUENCE [LARGE SCALE GENOMIC DNA]</scope>
    <source>
        <strain evidence="2 3">DAOMC 185683</strain>
    </source>
</reference>
<dbReference type="EMBL" id="LHQQ01000023">
    <property type="protein sequence ID" value="KOS46903.1"/>
    <property type="molecule type" value="Genomic_DNA"/>
</dbReference>
<protein>
    <submittedName>
        <fullName evidence="2">Uncharacterized protein</fullName>
    </submittedName>
</protein>
<keyword evidence="1" id="KW-0472">Membrane</keyword>
<evidence type="ECO:0000256" key="1">
    <source>
        <dbReference type="SAM" id="Phobius"/>
    </source>
</evidence>
<proteinExistence type="predicted"/>
<feature type="transmembrane region" description="Helical" evidence="1">
    <location>
        <begin position="32"/>
        <end position="51"/>
    </location>
</feature>
<keyword evidence="1" id="KW-1133">Transmembrane helix</keyword>
<sequence length="73" mass="8202">MPIISGGFGYEFWGIRTKGVKYGFNFGECLEMLIYMVLSLQLIMIIIHRLVCDCVETKTVGTESPQNPNLDGI</sequence>
<comment type="caution">
    <text evidence="2">The sequence shown here is derived from an EMBL/GenBank/DDBJ whole genome shotgun (WGS) entry which is preliminary data.</text>
</comment>
<keyword evidence="3" id="KW-1185">Reference proteome</keyword>
<name>A0A0N0RZQ4_9EURO</name>
<dbReference type="AlphaFoldDB" id="A0A0N0RZQ4"/>
<evidence type="ECO:0000313" key="2">
    <source>
        <dbReference type="EMBL" id="KOS46903.1"/>
    </source>
</evidence>
<accession>A0A0N0RZQ4</accession>
<evidence type="ECO:0000313" key="3">
    <source>
        <dbReference type="Proteomes" id="UP000037696"/>
    </source>
</evidence>
<gene>
    <name evidence="2" type="ORF">ACN38_g2180</name>
</gene>
<dbReference type="Proteomes" id="UP000037696">
    <property type="component" value="Unassembled WGS sequence"/>
</dbReference>
<organism evidence="2 3">
    <name type="scientific">Penicillium nordicum</name>
    <dbReference type="NCBI Taxonomy" id="229535"/>
    <lineage>
        <taxon>Eukaryota</taxon>
        <taxon>Fungi</taxon>
        <taxon>Dikarya</taxon>
        <taxon>Ascomycota</taxon>
        <taxon>Pezizomycotina</taxon>
        <taxon>Eurotiomycetes</taxon>
        <taxon>Eurotiomycetidae</taxon>
        <taxon>Eurotiales</taxon>
        <taxon>Aspergillaceae</taxon>
        <taxon>Penicillium</taxon>
    </lineage>
</organism>
<keyword evidence="1" id="KW-0812">Transmembrane</keyword>